<comment type="caution">
    <text evidence="4">The sequence shown here is derived from an EMBL/GenBank/DDBJ whole genome shotgun (WGS) entry which is preliminary data.</text>
</comment>
<proteinExistence type="predicted"/>
<keyword evidence="2" id="KW-0472">Membrane</keyword>
<dbReference type="InterPro" id="IPR005662">
    <property type="entry name" value="GTPase_Era-like"/>
</dbReference>
<feature type="domain" description="G" evidence="3">
    <location>
        <begin position="174"/>
        <end position="287"/>
    </location>
</feature>
<dbReference type="SUPFAM" id="SSF52540">
    <property type="entry name" value="P-loop containing nucleoside triphosphate hydrolases"/>
    <property type="match status" value="1"/>
</dbReference>
<feature type="transmembrane region" description="Helical" evidence="2">
    <location>
        <begin position="595"/>
        <end position="619"/>
    </location>
</feature>
<feature type="compositionally biased region" description="Polar residues" evidence="1">
    <location>
        <begin position="1"/>
        <end position="10"/>
    </location>
</feature>
<dbReference type="InterPro" id="IPR027417">
    <property type="entry name" value="P-loop_NTPase"/>
</dbReference>
<organism evidence="4 5">
    <name type="scientific">Streptomyces lonegramiae</name>
    <dbReference type="NCBI Taxonomy" id="3075524"/>
    <lineage>
        <taxon>Bacteria</taxon>
        <taxon>Bacillati</taxon>
        <taxon>Actinomycetota</taxon>
        <taxon>Actinomycetes</taxon>
        <taxon>Kitasatosporales</taxon>
        <taxon>Streptomycetaceae</taxon>
        <taxon>Streptomyces</taxon>
    </lineage>
</organism>
<feature type="region of interest" description="Disordered" evidence="1">
    <location>
        <begin position="461"/>
        <end position="483"/>
    </location>
</feature>
<keyword evidence="2" id="KW-0812">Transmembrane</keyword>
<dbReference type="InterPro" id="IPR006073">
    <property type="entry name" value="GTP-bd"/>
</dbReference>
<name>A0ABU2X7Y5_9ACTN</name>
<dbReference type="PANTHER" id="PTHR42698">
    <property type="entry name" value="GTPASE ERA"/>
    <property type="match status" value="1"/>
</dbReference>
<reference evidence="4" key="1">
    <citation type="submission" date="2024-05" db="EMBL/GenBank/DDBJ databases">
        <title>30 novel species of actinomycetes from the DSMZ collection.</title>
        <authorList>
            <person name="Nouioui I."/>
        </authorList>
    </citation>
    <scope>NUCLEOTIDE SEQUENCE</scope>
    <source>
        <strain evidence="4">DSM 41529</strain>
    </source>
</reference>
<sequence length="694" mass="71234">MTVVTATATSGPEGVPSQESAARQTWDDGLIARRTRGRRPGTPAAAEPEAEAVAPGREAAYGGGGAAYGGPHGHGPHGQGHGPGHGEGRQGGGYGQGGAGGLGGGGGAREPYAPAYEPGGRGFVTGALRPRLDALRELVGLSRTRLDGRTLGEAGRVLDEAVARGRHPLGHTVVALAGATGSGKSTLFNALAGAYVSEAGIRRPTTAAPLACAWTDHADGLLDRLDIPHRDRRRPAYPYDPTLRGLVLLDLPDHDSAAAGHRERVDRLLGLVDAVVWVVDPEKYADAVLHERYLRPLAGYAEVTFVVLNQVDRLPGDAADQVLDDLRRLLDEDGLALGEHGEPGATVLALSALTGSGVGELREALGRLAADCGAAERRLAADVDGAMERLRPQYVADGAPVGFSARARTEFEERLADAAGAVAAGQAAERAWLRDARWACGTPWGRLRQLRRAGAMWSWERDAEGEESQGAAGGRSGGRAGTALDIPGARAKAAAVAAVTARPAVEEAVRNLADEATAGLPAPWAQAVREAAAWGGKGLPDAVDGAVAATAERRLSRPVWWSVAATAQLALAGVQLLGLVGLVAVAAGALGAPAWWVAALPAVVVVAAVACGQALAWACGLAARGPARRYGLAAERRLREAAAECGRARVLEPVAAELSRYREVRKQYVIAAGGVAAGGIGSPGRGAELSTTGE</sequence>
<evidence type="ECO:0000256" key="1">
    <source>
        <dbReference type="SAM" id="MobiDB-lite"/>
    </source>
</evidence>
<feature type="region of interest" description="Disordered" evidence="1">
    <location>
        <begin position="1"/>
        <end position="114"/>
    </location>
</feature>
<feature type="transmembrane region" description="Helical" evidence="2">
    <location>
        <begin position="559"/>
        <end position="589"/>
    </location>
</feature>
<feature type="compositionally biased region" description="Gly residues" evidence="1">
    <location>
        <begin position="61"/>
        <end position="108"/>
    </location>
</feature>
<evidence type="ECO:0000313" key="4">
    <source>
        <dbReference type="EMBL" id="MDT0542034.1"/>
    </source>
</evidence>
<keyword evidence="5" id="KW-1185">Reference proteome</keyword>
<dbReference type="Proteomes" id="UP001180754">
    <property type="component" value="Unassembled WGS sequence"/>
</dbReference>
<keyword evidence="2" id="KW-1133">Transmembrane helix</keyword>
<evidence type="ECO:0000256" key="2">
    <source>
        <dbReference type="SAM" id="Phobius"/>
    </source>
</evidence>
<evidence type="ECO:0000259" key="3">
    <source>
        <dbReference type="Pfam" id="PF01926"/>
    </source>
</evidence>
<evidence type="ECO:0000313" key="5">
    <source>
        <dbReference type="Proteomes" id="UP001180754"/>
    </source>
</evidence>
<dbReference type="RefSeq" id="WP_311722383.1">
    <property type="nucleotide sequence ID" value="NZ_JAVRFD010000002.1"/>
</dbReference>
<dbReference type="PANTHER" id="PTHR42698:SF1">
    <property type="entry name" value="GTPASE ERA, MITOCHONDRIAL"/>
    <property type="match status" value="1"/>
</dbReference>
<feature type="compositionally biased region" description="Low complexity" evidence="1">
    <location>
        <begin position="40"/>
        <end position="60"/>
    </location>
</feature>
<dbReference type="EMBL" id="JAVRFD010000002">
    <property type="protein sequence ID" value="MDT0542034.1"/>
    <property type="molecule type" value="Genomic_DNA"/>
</dbReference>
<protein>
    <submittedName>
        <fullName evidence="4">GTPase</fullName>
    </submittedName>
</protein>
<feature type="compositionally biased region" description="Gly residues" evidence="1">
    <location>
        <begin position="471"/>
        <end position="480"/>
    </location>
</feature>
<dbReference type="Pfam" id="PF01926">
    <property type="entry name" value="MMR_HSR1"/>
    <property type="match status" value="1"/>
</dbReference>
<dbReference type="Gene3D" id="3.40.50.300">
    <property type="entry name" value="P-loop containing nucleotide triphosphate hydrolases"/>
    <property type="match status" value="1"/>
</dbReference>
<accession>A0ABU2X7Y5</accession>
<gene>
    <name evidence="4" type="ORF">RND15_04780</name>
</gene>